<feature type="domain" description="Fibrinogen C-terminal" evidence="3">
    <location>
        <begin position="220"/>
        <end position="356"/>
    </location>
</feature>
<evidence type="ECO:0000256" key="2">
    <source>
        <dbReference type="SAM" id="SignalP"/>
    </source>
</evidence>
<evidence type="ECO:0000313" key="5">
    <source>
        <dbReference type="Proteomes" id="UP000749559"/>
    </source>
</evidence>
<feature type="non-terminal residue" evidence="4">
    <location>
        <position position="356"/>
    </location>
</feature>
<feature type="chain" id="PRO_5035741706" description="Fibrinogen C-terminal domain-containing protein" evidence="2">
    <location>
        <begin position="30"/>
        <end position="356"/>
    </location>
</feature>
<evidence type="ECO:0000259" key="3">
    <source>
        <dbReference type="PROSITE" id="PS51406"/>
    </source>
</evidence>
<dbReference type="InterPro" id="IPR050373">
    <property type="entry name" value="Fibrinogen_C-term_domain"/>
</dbReference>
<dbReference type="SMART" id="SM00186">
    <property type="entry name" value="FBG"/>
    <property type="match status" value="1"/>
</dbReference>
<protein>
    <recommendedName>
        <fullName evidence="3">Fibrinogen C-terminal domain-containing protein</fullName>
    </recommendedName>
</protein>
<dbReference type="InterPro" id="IPR014716">
    <property type="entry name" value="Fibrinogen_a/b/g_C_1"/>
</dbReference>
<name>A0A8S4PI05_OWEFU</name>
<dbReference type="Proteomes" id="UP000749559">
    <property type="component" value="Unassembled WGS sequence"/>
</dbReference>
<proteinExistence type="predicted"/>
<feature type="region of interest" description="Disordered" evidence="1">
    <location>
        <begin position="203"/>
        <end position="223"/>
    </location>
</feature>
<dbReference type="EMBL" id="CAIIXF020000008">
    <property type="protein sequence ID" value="CAH1792764.1"/>
    <property type="molecule type" value="Genomic_DNA"/>
</dbReference>
<evidence type="ECO:0000313" key="4">
    <source>
        <dbReference type="EMBL" id="CAH1792764.1"/>
    </source>
</evidence>
<reference evidence="4" key="1">
    <citation type="submission" date="2022-03" db="EMBL/GenBank/DDBJ databases">
        <authorList>
            <person name="Martin C."/>
        </authorList>
    </citation>
    <scope>NUCLEOTIDE SEQUENCE</scope>
</reference>
<dbReference type="Gene3D" id="3.90.215.10">
    <property type="entry name" value="Gamma Fibrinogen, chain A, domain 1"/>
    <property type="match status" value="1"/>
</dbReference>
<dbReference type="OrthoDB" id="6275059at2759"/>
<sequence length="356" mass="39889">KIIINMQRCNVYSWAICCLCLFLVAETKSKWKKPSGGGQGTGQGVTLTAEIDNLEDAIQISIEKLKVDLKEDSASIRDEVANLRLGEADIRDNLLELMESMIEMKRQLNELTSNNALKAATKADVPLSSEDCNKTSAMFQAIQVQLKGFHQDNSYVPVDSEVCNKSSEMFKVIKEQLKSCKYDELGTTDDAIAQGKCNTTSFETLKGGPDDQTNKEQPNNEEIPVAGDCNGQSDGVHNITTSTGRWFLAKCEAGWLILAYRYDGSVDFNLEWAAYKHGFGDVKKEHFVGLDNIVSVLQQKRYKVRFELTTWENETRYAEYNTFNISDETDKYRLTIDSYSVSPKPTRLGAKEICGT</sequence>
<feature type="signal peptide" evidence="2">
    <location>
        <begin position="1"/>
        <end position="29"/>
    </location>
</feature>
<keyword evidence="2" id="KW-0732">Signal</keyword>
<accession>A0A8S4PI05</accession>
<dbReference type="InterPro" id="IPR036056">
    <property type="entry name" value="Fibrinogen-like_C"/>
</dbReference>
<dbReference type="AlphaFoldDB" id="A0A8S4PI05"/>
<dbReference type="PROSITE" id="PS51406">
    <property type="entry name" value="FIBRINOGEN_C_2"/>
    <property type="match status" value="1"/>
</dbReference>
<gene>
    <name evidence="4" type="ORF">OFUS_LOCUS17697</name>
</gene>
<dbReference type="Pfam" id="PF00147">
    <property type="entry name" value="Fibrinogen_C"/>
    <property type="match status" value="1"/>
</dbReference>
<keyword evidence="5" id="KW-1185">Reference proteome</keyword>
<comment type="caution">
    <text evidence="4">The sequence shown here is derived from an EMBL/GenBank/DDBJ whole genome shotgun (WGS) entry which is preliminary data.</text>
</comment>
<dbReference type="InterPro" id="IPR002181">
    <property type="entry name" value="Fibrinogen_a/b/g_C_dom"/>
</dbReference>
<dbReference type="PANTHER" id="PTHR19143">
    <property type="entry name" value="FIBRINOGEN/TENASCIN/ANGIOPOEITIN"/>
    <property type="match status" value="1"/>
</dbReference>
<evidence type="ECO:0000256" key="1">
    <source>
        <dbReference type="SAM" id="MobiDB-lite"/>
    </source>
</evidence>
<organism evidence="4 5">
    <name type="scientific">Owenia fusiformis</name>
    <name type="common">Polychaete worm</name>
    <dbReference type="NCBI Taxonomy" id="6347"/>
    <lineage>
        <taxon>Eukaryota</taxon>
        <taxon>Metazoa</taxon>
        <taxon>Spiralia</taxon>
        <taxon>Lophotrochozoa</taxon>
        <taxon>Annelida</taxon>
        <taxon>Polychaeta</taxon>
        <taxon>Sedentaria</taxon>
        <taxon>Canalipalpata</taxon>
        <taxon>Sabellida</taxon>
        <taxon>Oweniida</taxon>
        <taxon>Oweniidae</taxon>
        <taxon>Owenia</taxon>
    </lineage>
</organism>
<dbReference type="SUPFAM" id="SSF56496">
    <property type="entry name" value="Fibrinogen C-terminal domain-like"/>
    <property type="match status" value="1"/>
</dbReference>